<keyword evidence="3" id="KW-1185">Reference proteome</keyword>
<evidence type="ECO:0000313" key="3">
    <source>
        <dbReference type="Proteomes" id="UP000257109"/>
    </source>
</evidence>
<feature type="non-terminal residue" evidence="2">
    <location>
        <position position="1"/>
    </location>
</feature>
<protein>
    <submittedName>
        <fullName evidence="2">Uncharacterized protein</fullName>
    </submittedName>
</protein>
<gene>
    <name evidence="2" type="ORF">CR513_25750</name>
</gene>
<accession>A0A371GNL8</accession>
<feature type="transmembrane region" description="Helical" evidence="1">
    <location>
        <begin position="91"/>
        <end position="111"/>
    </location>
</feature>
<organism evidence="2 3">
    <name type="scientific">Mucuna pruriens</name>
    <name type="common">Velvet bean</name>
    <name type="synonym">Dolichos pruriens</name>
    <dbReference type="NCBI Taxonomy" id="157652"/>
    <lineage>
        <taxon>Eukaryota</taxon>
        <taxon>Viridiplantae</taxon>
        <taxon>Streptophyta</taxon>
        <taxon>Embryophyta</taxon>
        <taxon>Tracheophyta</taxon>
        <taxon>Spermatophyta</taxon>
        <taxon>Magnoliopsida</taxon>
        <taxon>eudicotyledons</taxon>
        <taxon>Gunneridae</taxon>
        <taxon>Pentapetalae</taxon>
        <taxon>rosids</taxon>
        <taxon>fabids</taxon>
        <taxon>Fabales</taxon>
        <taxon>Fabaceae</taxon>
        <taxon>Papilionoideae</taxon>
        <taxon>50 kb inversion clade</taxon>
        <taxon>NPAAA clade</taxon>
        <taxon>indigoferoid/millettioid clade</taxon>
        <taxon>Phaseoleae</taxon>
        <taxon>Mucuna</taxon>
    </lineage>
</organism>
<dbReference type="AlphaFoldDB" id="A0A371GNL8"/>
<dbReference type="EMBL" id="QJKJ01004937">
    <property type="protein sequence ID" value="RDX92159.1"/>
    <property type="molecule type" value="Genomic_DNA"/>
</dbReference>
<proteinExistence type="predicted"/>
<keyword evidence="1" id="KW-0812">Transmembrane</keyword>
<keyword evidence="1" id="KW-0472">Membrane</keyword>
<name>A0A371GNL8_MUCPR</name>
<comment type="caution">
    <text evidence="2">The sequence shown here is derived from an EMBL/GenBank/DDBJ whole genome shotgun (WGS) entry which is preliminary data.</text>
</comment>
<keyword evidence="1" id="KW-1133">Transmembrane helix</keyword>
<evidence type="ECO:0000313" key="2">
    <source>
        <dbReference type="EMBL" id="RDX92159.1"/>
    </source>
</evidence>
<evidence type="ECO:0000256" key="1">
    <source>
        <dbReference type="SAM" id="Phobius"/>
    </source>
</evidence>
<sequence>MVLYTSKQIPSITLKNVLHIPKLSTNLVFIQKLTNDISCIVIFHNNCCVFQDKESRRTIERHKEGNDHFLLKEPYMPITHKDQSYSFMSKSLLIIFYSTCVKGLLVTWVFILKQKSESLIDVLYSFYHNLSTSSELLPKIFGCVSFVHVHGQHKGELDSKALMCAFVGYSHT</sequence>
<reference evidence="2" key="1">
    <citation type="submission" date="2018-05" db="EMBL/GenBank/DDBJ databases">
        <title>Draft genome of Mucuna pruriens seed.</title>
        <authorList>
            <person name="Nnadi N.E."/>
            <person name="Vos R."/>
            <person name="Hasami M.H."/>
            <person name="Devisetty U.K."/>
            <person name="Aguiy J.C."/>
        </authorList>
    </citation>
    <scope>NUCLEOTIDE SEQUENCE [LARGE SCALE GENOMIC DNA]</scope>
    <source>
        <strain evidence="2">JCA_2017</strain>
    </source>
</reference>
<dbReference type="Proteomes" id="UP000257109">
    <property type="component" value="Unassembled WGS sequence"/>
</dbReference>
<dbReference type="OrthoDB" id="1938972at2759"/>